<evidence type="ECO:0000256" key="1">
    <source>
        <dbReference type="SAM" id="MobiDB-lite"/>
    </source>
</evidence>
<dbReference type="GO" id="GO:0005737">
    <property type="term" value="C:cytoplasm"/>
    <property type="evidence" value="ECO:0007669"/>
    <property type="project" value="TreeGrafter"/>
</dbReference>
<dbReference type="InterPro" id="IPR050784">
    <property type="entry name" value="IAP"/>
</dbReference>
<evidence type="ECO:0000313" key="2">
    <source>
        <dbReference type="EMBL" id="MDP0588331.1"/>
    </source>
</evidence>
<dbReference type="InterPro" id="IPR001370">
    <property type="entry name" value="BIR_rpt"/>
</dbReference>
<protein>
    <submittedName>
        <fullName evidence="2">Uncharacterized protein</fullName>
    </submittedName>
</protein>
<accession>A0AA90SLX5</accession>
<evidence type="ECO:0000313" key="3">
    <source>
        <dbReference type="Proteomes" id="UP001178148"/>
    </source>
</evidence>
<dbReference type="PROSITE" id="PS50143">
    <property type="entry name" value="BIR_REPEAT_2"/>
    <property type="match status" value="6"/>
</dbReference>
<dbReference type="Proteomes" id="UP001178148">
    <property type="component" value="Unassembled WGS sequence"/>
</dbReference>
<dbReference type="SMART" id="SM00238">
    <property type="entry name" value="BIR"/>
    <property type="match status" value="6"/>
</dbReference>
<keyword evidence="3" id="KW-1185">Reference proteome</keyword>
<feature type="region of interest" description="Disordered" evidence="1">
    <location>
        <begin position="264"/>
        <end position="322"/>
    </location>
</feature>
<dbReference type="PROSITE" id="PS01282">
    <property type="entry name" value="BIR_REPEAT_1"/>
    <property type="match status" value="1"/>
</dbReference>
<sequence>MLKKPLTIKLFFTLSMLVILRISLVMGGEFLHCCSIDEISLSNSHDENDPVSPIVLGIKVLYNERDEESSEKMSDLDTALMGMATLLRSGNMQNQDAMVNLANKTVTYFNQEKKHNFEMERVTLGCPAYCMKLIRTKSEIIFRELYELPKSDKVLEHKGFYHLPFNVDECTQYENEKLLNRIRKQLYALCGPAQNKQNKVQNTMPYSEDIDGNDLSALCIPCKIQCHDFFASRECRYYSVFIFQNNSSFNNGYSGDLNSDDCEIDGGSHGRKNSMKRSDKRRSSSRKNKPHEKIREQAEEQRVVVNKPEAGGAEGGKEIDTTGSISCSVSEEEQGVEVLVEQNKPEVGGAEGGKEIDTTGSISCSVSEEEQGVEVLAEQSYGDSLEQPPSIKKTAEDNTFIPLLTKRLEQEEEQITGIKKSEIYEGEGLDKNSTISVTIGDGNKEVEIFEGQDCGYSLKQPPVEVIEHSGNNFSIKCLECGKTAKGFTLYVAMTVFIVDHMHPENAKCLVDEFGLFYAHIIYYFCKNHCSSYITVLEGILLNSITINDAVQNNFSVTKSIIGDVINNLVSTTFVKVFSKNNPREILLSQGIQESTDVLDVNVIAVPSDEAGVVSVPLDREYAQVSVQNESGSISTVIVDTDGTSMHDMYRSDAQHSYFINKENRSWSYNNVVLNSRIKLDILVNGGLFYGRAPNVVCCFFCGVNFNSVHNEDELWSEHALKSPDCSFLKNNKSIEFIEKAKNKHHEFSHYEERIRSYSTWPCTNTPGKELLAGAGFFYTGQGDCVVCFCCGIELVDWKADDIPWESHAAFSSKCRFLQECKYTNFINRYGIMHPEFANKNARITSYLNAKIVDLADKAKPLADAGFFYNKVNNVIRCFYCDVSIDGSSDQDPWLKHAIANATCHFLISNKSIEFTHCTKAKSMEFLNPAIRENSYLHWPKESIQPARRLSEAGFFFTQTTDAVSCFNCNLTLTNLKEIHDPWALHATYSSCCSFLRCKKDMQFINHYQAAHPHFRDIKERLDTYNYAKFKCNFNRDDFVNAGFFSLGKDDLVSCFQCGLTIRNWNANSNPVKEHIRHGAECVYLATIVGQEVITQVITEWEKTYKPAQPGYRTLSARQNSFSSSSLSAEIKQYSYDIAAAGFYYRGENNVHCHHCAGGLTLFKPQCNLWIEHAKFFPDCKFLIKYKGKEFVELHSRKTEVNNSYGERSEAAEAEADSDSEVVSSQLPKECYQMEVIEKAINSNDITEEQGAHSIQLNHGDELKVDDEEEIGGQLEKGMEQLDILATIPRSWCECGVL</sequence>
<comment type="caution">
    <text evidence="2">The sequence shown here is derived from an EMBL/GenBank/DDBJ whole genome shotgun (WGS) entry which is preliminary data.</text>
</comment>
<proteinExistence type="predicted"/>
<feature type="compositionally biased region" description="Basic and acidic residues" evidence="1">
    <location>
        <begin position="291"/>
        <end position="302"/>
    </location>
</feature>
<dbReference type="SUPFAM" id="SSF57924">
    <property type="entry name" value="Inhibitor of apoptosis (IAP) repeat"/>
    <property type="match status" value="6"/>
</dbReference>
<reference evidence="2 3" key="1">
    <citation type="journal article" date="2023" name="bioRxiv">
        <title>An intranuclear bacterial parasite of deep-sea mussels expresses apoptosis inhibitors acquired from its host.</title>
        <authorList>
            <person name="Gonzalez Porras M.A."/>
            <person name="Assie A."/>
            <person name="Tietjen M."/>
            <person name="Violette M."/>
            <person name="Kleiner M."/>
            <person name="Gruber-Vodicka H."/>
            <person name="Dubilier N."/>
            <person name="Leisch N."/>
        </authorList>
    </citation>
    <scope>NUCLEOTIDE SEQUENCE [LARGE SCALE GENOMIC DNA]</scope>
    <source>
        <strain evidence="2">IAP13</strain>
    </source>
</reference>
<dbReference type="PANTHER" id="PTHR10044:SF139">
    <property type="entry name" value="DEATH-ASSOCIATED INHIBITOR OF APOPTOSIS 2"/>
    <property type="match status" value="1"/>
</dbReference>
<organism evidence="2 3">
    <name type="scientific">Candidatus Endonucleibacter bathymodioli</name>
    <dbReference type="NCBI Taxonomy" id="539814"/>
    <lineage>
        <taxon>Bacteria</taxon>
        <taxon>Pseudomonadati</taxon>
        <taxon>Pseudomonadota</taxon>
        <taxon>Gammaproteobacteria</taxon>
        <taxon>Oceanospirillales</taxon>
        <taxon>Endozoicomonadaceae</taxon>
        <taxon>Candidatus Endonucleibacter</taxon>
    </lineage>
</organism>
<feature type="compositionally biased region" description="Basic residues" evidence="1">
    <location>
        <begin position="269"/>
        <end position="290"/>
    </location>
</feature>
<dbReference type="EMBL" id="JASXSV010000004">
    <property type="protein sequence ID" value="MDP0588331.1"/>
    <property type="molecule type" value="Genomic_DNA"/>
</dbReference>
<dbReference type="Pfam" id="PF00653">
    <property type="entry name" value="BIR"/>
    <property type="match status" value="6"/>
</dbReference>
<dbReference type="GO" id="GO:0051726">
    <property type="term" value="P:regulation of cell cycle"/>
    <property type="evidence" value="ECO:0007669"/>
    <property type="project" value="TreeGrafter"/>
</dbReference>
<dbReference type="CDD" id="cd00022">
    <property type="entry name" value="BIR"/>
    <property type="match status" value="3"/>
</dbReference>
<dbReference type="Gene3D" id="1.10.1170.10">
    <property type="entry name" value="Inhibitor Of Apoptosis Protein (2mihbC-IAP-1), Chain A"/>
    <property type="match status" value="6"/>
</dbReference>
<name>A0AA90SLX5_9GAMM</name>
<gene>
    <name evidence="2" type="ORF">QS748_03690</name>
</gene>
<dbReference type="PANTHER" id="PTHR10044">
    <property type="entry name" value="INHIBITOR OF APOPTOSIS"/>
    <property type="match status" value="1"/>
</dbReference>